<reference evidence="8 9" key="1">
    <citation type="journal article" date="2010" name="Genome Biol. Evol.">
        <title>The sequence of a 1.8-mb bacterial linear plasmid reveals a rich evolutionary reservoir of secondary metabolic pathways.</title>
        <authorList>
            <person name="Medema M.H."/>
            <person name="Trefzer A."/>
            <person name="Kovalchuk A."/>
            <person name="van den Berg M."/>
            <person name="Mueller U."/>
            <person name="Heijne W."/>
            <person name="Wu L."/>
            <person name="Alam M.T."/>
            <person name="Ronning C.M."/>
            <person name="Nierman W.C."/>
            <person name="Bovenberg R.A.L."/>
            <person name="Breitling R."/>
            <person name="Takano E."/>
        </authorList>
    </citation>
    <scope>NUCLEOTIDE SEQUENCE [LARGE SCALE GENOMIC DNA]</scope>
    <source>
        <strain evidence="9">ATCC 27064 / DSM 738 / JCM 4710 / NBRC 13307 / NCIMB 12785 / NRRL 3585 / VKM Ac-602</strain>
        <plasmid evidence="8">pSCL4</plasmid>
    </source>
</reference>
<dbReference type="Pfam" id="PF04545">
    <property type="entry name" value="Sigma70_r4"/>
    <property type="match status" value="1"/>
</dbReference>
<keyword evidence="4" id="KW-0238">DNA-binding</keyword>
<evidence type="ECO:0000259" key="6">
    <source>
        <dbReference type="Pfam" id="PF04542"/>
    </source>
</evidence>
<keyword evidence="5" id="KW-0804">Transcription</keyword>
<keyword evidence="3" id="KW-0731">Sigma factor</keyword>
<dbReference type="AlphaFoldDB" id="D5SKY3"/>
<dbReference type="RefSeq" id="WP_003963448.1">
    <property type="nucleotide sequence ID" value="NZ_CM000914.1"/>
</dbReference>
<dbReference type="OrthoDB" id="9811152at2"/>
<dbReference type="KEGG" id="sclf:BB341_29545"/>
<evidence type="ECO:0000313" key="9">
    <source>
        <dbReference type="Proteomes" id="UP000002357"/>
    </source>
</evidence>
<dbReference type="GO" id="GO:0016987">
    <property type="term" value="F:sigma factor activity"/>
    <property type="evidence" value="ECO:0007669"/>
    <property type="project" value="UniProtKB-KW"/>
</dbReference>
<keyword evidence="2" id="KW-0805">Transcription regulation</keyword>
<sequence>MAYATDETIRELYRLHSGYLLRTLLKVTKGDRGRAEDILQETMTRAWRHPESFAASGVARCRPWLCTVARRIAIDKHRWTTARPREVPQEERSREPAAPGNAFDDTVCFIDTERLLTRLAPHHREVLVQLHLYGRSMAQTAEALGIPVGTVKSRSFTAVRALRPILAAERRQPTVTSN</sequence>
<dbReference type="InterPro" id="IPR013324">
    <property type="entry name" value="RNA_pol_sigma_r3/r4-like"/>
</dbReference>
<dbReference type="eggNOG" id="COG1595">
    <property type="taxonomic scope" value="Bacteria"/>
</dbReference>
<dbReference type="GeneID" id="93734173"/>
<dbReference type="PANTHER" id="PTHR43133:SF52">
    <property type="entry name" value="ECF RNA POLYMERASE SIGMA FACTOR SIGL"/>
    <property type="match status" value="1"/>
</dbReference>
<keyword evidence="8" id="KW-0614">Plasmid</keyword>
<dbReference type="GO" id="GO:0003677">
    <property type="term" value="F:DNA binding"/>
    <property type="evidence" value="ECO:0007669"/>
    <property type="project" value="UniProtKB-KW"/>
</dbReference>
<dbReference type="Pfam" id="PF04542">
    <property type="entry name" value="Sigma70_r2"/>
    <property type="match status" value="1"/>
</dbReference>
<name>D5SKY3_STRCL</name>
<dbReference type="NCBIfam" id="TIGR02937">
    <property type="entry name" value="sigma70-ECF"/>
    <property type="match status" value="1"/>
</dbReference>
<comment type="similarity">
    <text evidence="1">Belongs to the sigma-70 factor family. ECF subfamily.</text>
</comment>
<keyword evidence="9" id="KW-1185">Reference proteome</keyword>
<evidence type="ECO:0000256" key="2">
    <source>
        <dbReference type="ARBA" id="ARBA00023015"/>
    </source>
</evidence>
<evidence type="ECO:0000256" key="1">
    <source>
        <dbReference type="ARBA" id="ARBA00010641"/>
    </source>
</evidence>
<evidence type="ECO:0000259" key="7">
    <source>
        <dbReference type="Pfam" id="PF04545"/>
    </source>
</evidence>
<dbReference type="InterPro" id="IPR007627">
    <property type="entry name" value="RNA_pol_sigma70_r2"/>
</dbReference>
<dbReference type="SUPFAM" id="SSF88946">
    <property type="entry name" value="Sigma2 domain of RNA polymerase sigma factors"/>
    <property type="match status" value="1"/>
</dbReference>
<protein>
    <submittedName>
        <fullName evidence="8">RNA polymerase sigma factor</fullName>
    </submittedName>
</protein>
<dbReference type="InterPro" id="IPR013325">
    <property type="entry name" value="RNA_pol_sigma_r2"/>
</dbReference>
<evidence type="ECO:0000256" key="5">
    <source>
        <dbReference type="ARBA" id="ARBA00023163"/>
    </source>
</evidence>
<dbReference type="Gene3D" id="1.10.1740.10">
    <property type="match status" value="1"/>
</dbReference>
<dbReference type="Proteomes" id="UP000002357">
    <property type="component" value="Plasmid pSCL4"/>
</dbReference>
<evidence type="ECO:0000256" key="3">
    <source>
        <dbReference type="ARBA" id="ARBA00023082"/>
    </source>
</evidence>
<dbReference type="GO" id="GO:0006352">
    <property type="term" value="P:DNA-templated transcription initiation"/>
    <property type="evidence" value="ECO:0007669"/>
    <property type="project" value="InterPro"/>
</dbReference>
<dbReference type="InterPro" id="IPR014284">
    <property type="entry name" value="RNA_pol_sigma-70_dom"/>
</dbReference>
<dbReference type="EMBL" id="CM000914">
    <property type="protein sequence ID" value="EFG04576.2"/>
    <property type="molecule type" value="Genomic_DNA"/>
</dbReference>
<gene>
    <name evidence="8" type="ORF">SCLAV_p1090</name>
</gene>
<proteinExistence type="inferred from homology"/>
<evidence type="ECO:0000313" key="8">
    <source>
        <dbReference type="EMBL" id="EFG04576.2"/>
    </source>
</evidence>
<accession>D5SKY3</accession>
<geneLocation type="plasmid" evidence="8 9">
    <name>pSCL4</name>
</geneLocation>
<feature type="domain" description="RNA polymerase sigma-70 region 2" evidence="6">
    <location>
        <begin position="12"/>
        <end position="78"/>
    </location>
</feature>
<dbReference type="InterPro" id="IPR007630">
    <property type="entry name" value="RNA_pol_sigma70_r4"/>
</dbReference>
<feature type="domain" description="RNA polymerase sigma-70 region 4" evidence="7">
    <location>
        <begin position="116"/>
        <end position="163"/>
    </location>
</feature>
<evidence type="ECO:0000256" key="4">
    <source>
        <dbReference type="ARBA" id="ARBA00023125"/>
    </source>
</evidence>
<dbReference type="PANTHER" id="PTHR43133">
    <property type="entry name" value="RNA POLYMERASE ECF-TYPE SIGMA FACTO"/>
    <property type="match status" value="1"/>
</dbReference>
<dbReference type="InterPro" id="IPR039425">
    <property type="entry name" value="RNA_pol_sigma-70-like"/>
</dbReference>
<dbReference type="InterPro" id="IPR036388">
    <property type="entry name" value="WH-like_DNA-bd_sf"/>
</dbReference>
<dbReference type="SUPFAM" id="SSF88659">
    <property type="entry name" value="Sigma3 and sigma4 domains of RNA polymerase sigma factors"/>
    <property type="match status" value="1"/>
</dbReference>
<dbReference type="Gene3D" id="1.10.10.10">
    <property type="entry name" value="Winged helix-like DNA-binding domain superfamily/Winged helix DNA-binding domain"/>
    <property type="match status" value="1"/>
</dbReference>
<organism evidence="8 9">
    <name type="scientific">Streptomyces clavuligerus</name>
    <dbReference type="NCBI Taxonomy" id="1901"/>
    <lineage>
        <taxon>Bacteria</taxon>
        <taxon>Bacillati</taxon>
        <taxon>Actinomycetota</taxon>
        <taxon>Actinomycetes</taxon>
        <taxon>Kitasatosporales</taxon>
        <taxon>Streptomycetaceae</taxon>
        <taxon>Streptomyces</taxon>
    </lineage>
</organism>